<feature type="region of interest" description="Disordered" evidence="4">
    <location>
        <begin position="83"/>
        <end position="103"/>
    </location>
</feature>
<dbReference type="Gene3D" id="3.30.2410.10">
    <property type="entry name" value="Hect, E3 ligase catalytic domain"/>
    <property type="match status" value="1"/>
</dbReference>
<dbReference type="SUPFAM" id="SSF63570">
    <property type="entry name" value="PABC (PABP) domain"/>
    <property type="match status" value="1"/>
</dbReference>
<organism evidence="7 8">
    <name type="scientific">Timema podura</name>
    <name type="common">Walking stick</name>
    <dbReference type="NCBI Taxonomy" id="61482"/>
    <lineage>
        <taxon>Eukaryota</taxon>
        <taxon>Metazoa</taxon>
        <taxon>Ecdysozoa</taxon>
        <taxon>Arthropoda</taxon>
        <taxon>Hexapoda</taxon>
        <taxon>Insecta</taxon>
        <taxon>Pterygota</taxon>
        <taxon>Neoptera</taxon>
        <taxon>Polyneoptera</taxon>
        <taxon>Phasmatodea</taxon>
        <taxon>Timematodea</taxon>
        <taxon>Timematoidea</taxon>
        <taxon>Timematidae</taxon>
        <taxon>Timema</taxon>
    </lineage>
</organism>
<evidence type="ECO:0000256" key="4">
    <source>
        <dbReference type="SAM" id="MobiDB-lite"/>
    </source>
</evidence>
<evidence type="ECO:0000259" key="6">
    <source>
        <dbReference type="PROSITE" id="PS51309"/>
    </source>
</evidence>
<feature type="domain" description="PABC" evidence="6">
    <location>
        <begin position="120"/>
        <end position="197"/>
    </location>
</feature>
<feature type="region of interest" description="Disordered" evidence="4">
    <location>
        <begin position="1"/>
        <end position="20"/>
    </location>
</feature>
<protein>
    <recommendedName>
        <fullName evidence="9">UDP-glucuronate decarboxylase</fullName>
    </recommendedName>
</protein>
<dbReference type="CDD" id="cd05230">
    <property type="entry name" value="UGD_SDR_e"/>
    <property type="match status" value="1"/>
</dbReference>
<evidence type="ECO:0000256" key="3">
    <source>
        <dbReference type="SAM" id="Coils"/>
    </source>
</evidence>
<dbReference type="SMART" id="SM00517">
    <property type="entry name" value="PolyA"/>
    <property type="match status" value="1"/>
</dbReference>
<dbReference type="InterPro" id="IPR036291">
    <property type="entry name" value="NAD(P)-bd_dom_sf"/>
</dbReference>
<dbReference type="EMBL" id="CAJPIN010001877">
    <property type="protein sequence ID" value="CAG2054921.1"/>
    <property type="molecule type" value="Genomic_DNA"/>
</dbReference>
<dbReference type="PROSITE" id="PS51309">
    <property type="entry name" value="PABC"/>
    <property type="match status" value="1"/>
</dbReference>
<dbReference type="InterPro" id="IPR000569">
    <property type="entry name" value="HECT_dom"/>
</dbReference>
<dbReference type="SUPFAM" id="SSF56204">
    <property type="entry name" value="Hect, E3 ligase catalytic domain"/>
    <property type="match status" value="1"/>
</dbReference>
<comment type="caution">
    <text evidence="7">The sequence shown here is derived from an EMBL/GenBank/DDBJ whole genome shotgun (WGS) entry which is preliminary data.</text>
</comment>
<dbReference type="SUPFAM" id="SSF51735">
    <property type="entry name" value="NAD(P)-binding Rossmann-fold domains"/>
    <property type="match status" value="1"/>
</dbReference>
<dbReference type="Gene3D" id="1.10.1900.10">
    <property type="entry name" value="c-terminal domain of poly(a) binding protein"/>
    <property type="match status" value="1"/>
</dbReference>
<dbReference type="PROSITE" id="PS50237">
    <property type="entry name" value="HECT"/>
    <property type="match status" value="1"/>
</dbReference>
<dbReference type="Pfam" id="PF00658">
    <property type="entry name" value="MLLE"/>
    <property type="match status" value="1"/>
</dbReference>
<feature type="compositionally biased region" description="Acidic residues" evidence="4">
    <location>
        <begin position="229"/>
        <end position="238"/>
    </location>
</feature>
<keyword evidence="1 2" id="KW-0833">Ubl conjugation pathway</keyword>
<accession>A0ABN7NGC6</accession>
<reference evidence="7" key="1">
    <citation type="submission" date="2021-03" db="EMBL/GenBank/DDBJ databases">
        <authorList>
            <person name="Tran Van P."/>
        </authorList>
    </citation>
    <scope>NUCLEOTIDE SEQUENCE</scope>
</reference>
<keyword evidence="8" id="KW-1185">Reference proteome</keyword>
<dbReference type="Gene3D" id="3.30.2160.10">
    <property type="entry name" value="Hect, E3 ligase catalytic domain"/>
    <property type="match status" value="1"/>
</dbReference>
<dbReference type="InterPro" id="IPR002004">
    <property type="entry name" value="PABP_HYD_C"/>
</dbReference>
<evidence type="ECO:0000313" key="8">
    <source>
        <dbReference type="Proteomes" id="UP001153148"/>
    </source>
</evidence>
<feature type="region of interest" description="Disordered" evidence="4">
    <location>
        <begin position="218"/>
        <end position="240"/>
    </location>
</feature>
<dbReference type="Gene3D" id="3.90.25.10">
    <property type="entry name" value="UDP-galactose 4-epimerase, domain 1"/>
    <property type="match status" value="1"/>
</dbReference>
<evidence type="ECO:0000256" key="1">
    <source>
        <dbReference type="ARBA" id="ARBA00022786"/>
    </source>
</evidence>
<dbReference type="PANTHER" id="PTHR46276:SF1">
    <property type="entry name" value="E3 UBIQUITIN-PROTEIN LIGASE UBR5"/>
    <property type="match status" value="1"/>
</dbReference>
<evidence type="ECO:0000259" key="5">
    <source>
        <dbReference type="PROSITE" id="PS50237"/>
    </source>
</evidence>
<dbReference type="SMART" id="SM00119">
    <property type="entry name" value="HECTc"/>
    <property type="match status" value="1"/>
</dbReference>
<dbReference type="Gene3D" id="3.40.50.720">
    <property type="entry name" value="NAD(P)-binding Rossmann-like Domain"/>
    <property type="match status" value="1"/>
</dbReference>
<dbReference type="Proteomes" id="UP001153148">
    <property type="component" value="Unassembled WGS sequence"/>
</dbReference>
<feature type="active site" description="Glycyl thioester intermediate" evidence="2">
    <location>
        <position position="506"/>
    </location>
</feature>
<feature type="domain" description="HECT" evidence="5">
    <location>
        <begin position="253"/>
        <end position="537"/>
    </location>
</feature>
<keyword evidence="3" id="KW-0175">Coiled coil</keyword>
<dbReference type="InterPro" id="IPR036053">
    <property type="entry name" value="PABP-dom"/>
</dbReference>
<dbReference type="InterPro" id="IPR016040">
    <property type="entry name" value="NAD(P)-bd_dom"/>
</dbReference>
<evidence type="ECO:0008006" key="9">
    <source>
        <dbReference type="Google" id="ProtNLM"/>
    </source>
</evidence>
<sequence>MKELNTQYNNYHRRASSSQPPLAVNRVKVTFKDEPGEGSGVARSFYTAIAEALLANEKLPNLEPAQVGTKYAPYNVLQRLRSRERDTIRRHTQAQRSSQRCREARRMLSYDARPFSPSSPDGSSGVQNSNDHLTLHQQQLGDRLYPKVQALRPSFASKITGMLLELSPAQLLMLLASEDALRQKVQEAVELILSHGQELASEALLDLDVFSLSERSKKATTNTARNSEAEDTTEDGEDNSPLFYSPGKRGFYSPRQGKASFERINAFRNVGRLLGLCLLQNELCPIFLNRHVMKYILGRPIRFHDLAFFDPVIYESLRQLVVDAETKDSNSLFSALDLTFSVDLSVEEGGGSVELLSGGRDVEVTAHNVYDYVRKYAEYRMIKAQEKALESLRTGVFDVLPPGALDGLTAEDLRLLLNGVGDINVAVLISYTSFNDESGETSERLLKFKRWLWSIVEKMTHVERQDLVYFWTGSPALPASEDGFQPMPSVTIRPADDAHLPTANTCISRLYIPLYSSRAVLRHKLLLAIKTKNFGFVCPPRKLTSVYMPDHKDNYLTSSTKGETCKGNFHRSCPVFRVPVRGDEPGITRLIDPYTLTGLDAVNNSEVTKNRVPVFEGHLHIKEIHEAQNQIRELEKKIKELEARIPQRFPDVKFLNYRSKKRILITGGAGFVGSHLVDQLMIAGHEVIVADNFFTGRKRNVEHWIGHENFELIHHDIVNPLFIEVDEIYHLASPASPPHYMYNPVKTIKTNTVGTINMLGLAKRVGARVLIASTSEVYGDPEVHPQPETYWGHVNPIGPRACYDEGKRVSETLSYAYARQEKVDVRVARIFNTYGPRMHMNDGRVVSNFILQSLKNETITIYGHGKQTRSFQYVSDLVDGLVGLMASNYSLPINIGNPIEHTIEEFAILIKKLVGGPSKIEQTSAVEDDPQRRKPDIKRAKTYLGWEPKVPLEIGLHKTIAYFRKELQRATHSQRNLFPPEAPTPSRLFDIDY</sequence>
<dbReference type="Pfam" id="PF16363">
    <property type="entry name" value="GDP_Man_Dehyd"/>
    <property type="match status" value="1"/>
</dbReference>
<evidence type="ECO:0000256" key="2">
    <source>
        <dbReference type="PROSITE-ProRule" id="PRU00104"/>
    </source>
</evidence>
<dbReference type="Pfam" id="PF00632">
    <property type="entry name" value="HECT"/>
    <property type="match status" value="1"/>
</dbReference>
<proteinExistence type="predicted"/>
<name>A0ABN7NGC6_TIMPD</name>
<dbReference type="InterPro" id="IPR035983">
    <property type="entry name" value="Hect_E3_ubiquitin_ligase"/>
</dbReference>
<feature type="coiled-coil region" evidence="3">
    <location>
        <begin position="617"/>
        <end position="644"/>
    </location>
</feature>
<gene>
    <name evidence="7" type="ORF">TPAB3V08_LOCUS1937</name>
</gene>
<dbReference type="PANTHER" id="PTHR46276">
    <property type="entry name" value="E3 UBIQUITIN-PROTEIN LIGASE UBR5"/>
    <property type="match status" value="1"/>
</dbReference>
<dbReference type="Gene3D" id="3.90.1750.10">
    <property type="entry name" value="Hect, E3 ligase catalytic domains"/>
    <property type="match status" value="1"/>
</dbReference>
<evidence type="ECO:0000313" key="7">
    <source>
        <dbReference type="EMBL" id="CAG2054921.1"/>
    </source>
</evidence>